<evidence type="ECO:0000313" key="3">
    <source>
        <dbReference type="Proteomes" id="UP000291106"/>
    </source>
</evidence>
<dbReference type="AlphaFoldDB" id="A0A411PGA6"/>
<organism evidence="2 3">
    <name type="scientific">Shewanella maritima</name>
    <dbReference type="NCBI Taxonomy" id="2520507"/>
    <lineage>
        <taxon>Bacteria</taxon>
        <taxon>Pseudomonadati</taxon>
        <taxon>Pseudomonadota</taxon>
        <taxon>Gammaproteobacteria</taxon>
        <taxon>Alteromonadales</taxon>
        <taxon>Shewanellaceae</taxon>
        <taxon>Shewanella</taxon>
    </lineage>
</organism>
<dbReference type="EMBL" id="CP036200">
    <property type="protein sequence ID" value="QBF82494.1"/>
    <property type="molecule type" value="Genomic_DNA"/>
</dbReference>
<dbReference type="KEGG" id="smai:EXU30_07125"/>
<sequence>MTEAQFWALVTRTHATQSSDECGAALKQQLLALDSDSLKAFDKMFGQLLRKSYTWDLWGAAYVVTGCDSEHAFTEFQCFLISLGEQAFNDIVANPDNLADIADWPKVDDYAYPFVEDYDLMAGQVYEDRTGEELPFVPSGSHTPAGKKFNNKPKFLRKAYPKLSNLFPF</sequence>
<accession>A0A411PGA6</accession>
<reference evidence="2 3" key="1">
    <citation type="submission" date="2019-02" db="EMBL/GenBank/DDBJ databases">
        <title>Shewanella sp. D4-2 isolated from Dokdo Island.</title>
        <authorList>
            <person name="Baek K."/>
        </authorList>
    </citation>
    <scope>NUCLEOTIDE SEQUENCE [LARGE SCALE GENOMIC DNA]</scope>
    <source>
        <strain evidence="2 3">D4-2</strain>
    </source>
</reference>
<keyword evidence="3" id="KW-1185">Reference proteome</keyword>
<evidence type="ECO:0000259" key="1">
    <source>
        <dbReference type="Pfam" id="PF14024"/>
    </source>
</evidence>
<evidence type="ECO:0000313" key="2">
    <source>
        <dbReference type="EMBL" id="QBF82494.1"/>
    </source>
</evidence>
<dbReference type="Pfam" id="PF14024">
    <property type="entry name" value="DUF4240"/>
    <property type="match status" value="1"/>
</dbReference>
<feature type="domain" description="DUF4240" evidence="1">
    <location>
        <begin position="1"/>
        <end position="127"/>
    </location>
</feature>
<gene>
    <name evidence="2" type="ORF">EXU30_07125</name>
</gene>
<name>A0A411PGA6_9GAMM</name>
<proteinExistence type="predicted"/>
<protein>
    <submittedName>
        <fullName evidence="2">DUF4240 domain-containing protein</fullName>
    </submittedName>
</protein>
<dbReference type="RefSeq" id="WP_130598678.1">
    <property type="nucleotide sequence ID" value="NZ_CP036200.1"/>
</dbReference>
<dbReference type="InterPro" id="IPR025334">
    <property type="entry name" value="DUF4240"/>
</dbReference>
<dbReference type="OrthoDB" id="6200718at2"/>
<dbReference type="Proteomes" id="UP000291106">
    <property type="component" value="Chromosome"/>
</dbReference>